<sequence>MISEKKKVTEINKPYVKEQAREQERLKAASTKRRRGLVRRLTALSIAGVVLAVVFTVLLVSQWSTLEAKKAERAELENKLEELHAEESRLKQDVKNYNDLDYIAEVARRDYYLTKPGETLFKVPNESID</sequence>
<feature type="transmembrane region" description="Helical" evidence="2">
    <location>
        <begin position="41"/>
        <end position="63"/>
    </location>
</feature>
<protein>
    <submittedName>
        <fullName evidence="3">Cell division protein DivIC</fullName>
    </submittedName>
</protein>
<dbReference type="EMBL" id="FNDU01000016">
    <property type="protein sequence ID" value="SDI96002.1"/>
    <property type="molecule type" value="Genomic_DNA"/>
</dbReference>
<keyword evidence="1" id="KW-0175">Coiled coil</keyword>
<dbReference type="InterPro" id="IPR039076">
    <property type="entry name" value="DivIC"/>
</dbReference>
<dbReference type="OrthoDB" id="2991180at2"/>
<dbReference type="Pfam" id="PF04977">
    <property type="entry name" value="DivIC"/>
    <property type="match status" value="1"/>
</dbReference>
<dbReference type="RefSeq" id="WP_091587500.1">
    <property type="nucleotide sequence ID" value="NZ_FNDU01000016.1"/>
</dbReference>
<keyword evidence="2" id="KW-0472">Membrane</keyword>
<keyword evidence="3" id="KW-0131">Cell cycle</keyword>
<evidence type="ECO:0000256" key="2">
    <source>
        <dbReference type="SAM" id="Phobius"/>
    </source>
</evidence>
<dbReference type="Proteomes" id="UP000199017">
    <property type="component" value="Unassembled WGS sequence"/>
</dbReference>
<reference evidence="3 4" key="1">
    <citation type="submission" date="2016-10" db="EMBL/GenBank/DDBJ databases">
        <authorList>
            <person name="de Groot N.N."/>
        </authorList>
    </citation>
    <scope>NUCLEOTIDE SEQUENCE [LARGE SCALE GENOMIC DNA]</scope>
    <source>
        <strain evidence="4">P4B,CCM 7963,CECT 7998,DSM 25260,IBRC-M 10614,KCTC 13821</strain>
    </source>
</reference>
<feature type="coiled-coil region" evidence="1">
    <location>
        <begin position="66"/>
        <end position="100"/>
    </location>
</feature>
<name>A0A1G8PU89_9BACI</name>
<accession>A0A1G8PU89</accession>
<evidence type="ECO:0000256" key="1">
    <source>
        <dbReference type="SAM" id="Coils"/>
    </source>
</evidence>
<proteinExistence type="predicted"/>
<dbReference type="AlphaFoldDB" id="A0A1G8PU89"/>
<dbReference type="GO" id="GO:0051301">
    <property type="term" value="P:cell division"/>
    <property type="evidence" value="ECO:0007669"/>
    <property type="project" value="UniProtKB-KW"/>
</dbReference>
<evidence type="ECO:0000313" key="3">
    <source>
        <dbReference type="EMBL" id="SDI96002.1"/>
    </source>
</evidence>
<keyword evidence="3" id="KW-0132">Cell division</keyword>
<dbReference type="PANTHER" id="PTHR40027">
    <property type="entry name" value="CELL DIVISION PROTEIN DIVIC"/>
    <property type="match status" value="1"/>
</dbReference>
<keyword evidence="4" id="KW-1185">Reference proteome</keyword>
<gene>
    <name evidence="3" type="ORF">SAMN05216352_11624</name>
</gene>
<keyword evidence="2" id="KW-0812">Transmembrane</keyword>
<keyword evidence="2" id="KW-1133">Transmembrane helix</keyword>
<dbReference type="InterPro" id="IPR007060">
    <property type="entry name" value="FtsL/DivIC"/>
</dbReference>
<dbReference type="STRING" id="930129.SAMN05216352_11624"/>
<evidence type="ECO:0000313" key="4">
    <source>
        <dbReference type="Proteomes" id="UP000199017"/>
    </source>
</evidence>
<dbReference type="PANTHER" id="PTHR40027:SF1">
    <property type="entry name" value="CELL DIVISION PROTEIN DIVIC"/>
    <property type="match status" value="1"/>
</dbReference>
<organism evidence="3 4">
    <name type="scientific">Alteribacillus bidgolensis</name>
    <dbReference type="NCBI Taxonomy" id="930129"/>
    <lineage>
        <taxon>Bacteria</taxon>
        <taxon>Bacillati</taxon>
        <taxon>Bacillota</taxon>
        <taxon>Bacilli</taxon>
        <taxon>Bacillales</taxon>
        <taxon>Bacillaceae</taxon>
        <taxon>Alteribacillus</taxon>
    </lineage>
</organism>